<comment type="caution">
    <text evidence="1">The sequence shown here is derived from an EMBL/GenBank/DDBJ whole genome shotgun (WGS) entry which is preliminary data.</text>
</comment>
<organism evidence="1 2">
    <name type="scientific">Synchytrium endobioticum</name>
    <dbReference type="NCBI Taxonomy" id="286115"/>
    <lineage>
        <taxon>Eukaryota</taxon>
        <taxon>Fungi</taxon>
        <taxon>Fungi incertae sedis</taxon>
        <taxon>Chytridiomycota</taxon>
        <taxon>Chytridiomycota incertae sedis</taxon>
        <taxon>Chytridiomycetes</taxon>
        <taxon>Synchytriales</taxon>
        <taxon>Synchytriaceae</taxon>
        <taxon>Synchytrium</taxon>
    </lineage>
</organism>
<dbReference type="EMBL" id="QEAN01000050">
    <property type="protein sequence ID" value="TPX51768.1"/>
    <property type="molecule type" value="Genomic_DNA"/>
</dbReference>
<evidence type="ECO:0000313" key="1">
    <source>
        <dbReference type="EMBL" id="TPX51768.1"/>
    </source>
</evidence>
<protein>
    <submittedName>
        <fullName evidence="1">Uncharacterized protein</fullName>
    </submittedName>
</protein>
<dbReference type="AlphaFoldDB" id="A0A507DLL9"/>
<sequence length="590" mass="65861">MVYVYIAMVSYGTYASSVATQPRAICLALDNNGAGHIGHSMNRREMTNEPKFRLLALPEELIRLIFSYSGPRPYYVAGPLVNKALYGILSKTIKLSLSIDIWSGVGGPSVLATASAHDTSARVLCDKLRLCNTFGASCCSYGVELRFRVHPCLVIKHEKDLLEALIMPRVTERIPNRTLKVSCRTLRFFDRNPIIDTTSLHSLFSPPPLQLQLQARVLSNLIDTTRVSSLTFTTLDPELLKSIPPSLKALIRCLRFDVIRTLPIITSHDLSALCEFTNLAKLYIKGPNISQTGNARSRFLYARIFPNSLSPLIDLNLKVLHIECRIVLPPKIEPSPFLPADSDSGSEIYSTSQIWEDISKFPSLQELHTGHMLLLPPLNNSNTLFTPFMIDINSTNRGIMEDSDISKNNEVMLDLLCKSRSGLQVVRLPCYVGVEFWKRLPTYTLANTNLRCKLGSLKYLIVGIILTSYSELTEITKQILRCVPHIHHLKIYLSRLTSIANTTQTRFFDSDASDSESSSSAFSNGVDTTMIIPSESLTELLYRLDAESRITKVSLRFHGLKCNVVKLKESVQSVVKRLAVDVGDCGEGVY</sequence>
<accession>A0A507DLL9</accession>
<evidence type="ECO:0000313" key="2">
    <source>
        <dbReference type="Proteomes" id="UP000317494"/>
    </source>
</evidence>
<dbReference type="Proteomes" id="UP000317494">
    <property type="component" value="Unassembled WGS sequence"/>
</dbReference>
<reference evidence="1 2" key="1">
    <citation type="journal article" date="2019" name="Sci. Rep.">
        <title>Comparative genomics of chytrid fungi reveal insights into the obligate biotrophic and pathogenic lifestyle of Synchytrium endobioticum.</title>
        <authorList>
            <person name="van de Vossenberg B.T.L.H."/>
            <person name="Warris S."/>
            <person name="Nguyen H.D.T."/>
            <person name="van Gent-Pelzer M.P.E."/>
            <person name="Joly D.L."/>
            <person name="van de Geest H.C."/>
            <person name="Bonants P.J.M."/>
            <person name="Smith D.S."/>
            <person name="Levesque C.A."/>
            <person name="van der Lee T.A.J."/>
        </authorList>
    </citation>
    <scope>NUCLEOTIDE SEQUENCE [LARGE SCALE GENOMIC DNA]</scope>
    <source>
        <strain evidence="1 2">MB42</strain>
    </source>
</reference>
<keyword evidence="2" id="KW-1185">Reference proteome</keyword>
<dbReference type="VEuPathDB" id="FungiDB:SeMB42_g01812"/>
<proteinExistence type="predicted"/>
<gene>
    <name evidence="1" type="ORF">SeMB42_g01812</name>
</gene>
<name>A0A507DLL9_9FUNG</name>